<dbReference type="Proteomes" id="UP000499080">
    <property type="component" value="Unassembled WGS sequence"/>
</dbReference>
<accession>A0A4Y2CGQ3</accession>
<evidence type="ECO:0000313" key="1">
    <source>
        <dbReference type="EMBL" id="GBM03602.1"/>
    </source>
</evidence>
<sequence length="103" mass="11988">MCWREFSKQQSCGKAHIGGALIFLNGLRSDRMMGLWPQGSPGGLSLGDWWDGECSLVVNISFPGFFFFFYRREIFCQVFSPKKVLEIYINRIFSLVLYFYSTF</sequence>
<protein>
    <submittedName>
        <fullName evidence="1">Uncharacterized protein</fullName>
    </submittedName>
</protein>
<organism evidence="1 2">
    <name type="scientific">Araneus ventricosus</name>
    <name type="common">Orbweaver spider</name>
    <name type="synonym">Epeira ventricosa</name>
    <dbReference type="NCBI Taxonomy" id="182803"/>
    <lineage>
        <taxon>Eukaryota</taxon>
        <taxon>Metazoa</taxon>
        <taxon>Ecdysozoa</taxon>
        <taxon>Arthropoda</taxon>
        <taxon>Chelicerata</taxon>
        <taxon>Arachnida</taxon>
        <taxon>Araneae</taxon>
        <taxon>Araneomorphae</taxon>
        <taxon>Entelegynae</taxon>
        <taxon>Araneoidea</taxon>
        <taxon>Araneidae</taxon>
        <taxon>Araneus</taxon>
    </lineage>
</organism>
<evidence type="ECO:0000313" key="2">
    <source>
        <dbReference type="Proteomes" id="UP000499080"/>
    </source>
</evidence>
<comment type="caution">
    <text evidence="1">The sequence shown here is derived from an EMBL/GenBank/DDBJ whole genome shotgun (WGS) entry which is preliminary data.</text>
</comment>
<dbReference type="EMBL" id="BGPR01000193">
    <property type="protein sequence ID" value="GBM03602.1"/>
    <property type="molecule type" value="Genomic_DNA"/>
</dbReference>
<gene>
    <name evidence="1" type="ORF">AVEN_203173_1</name>
</gene>
<proteinExistence type="predicted"/>
<dbReference type="AlphaFoldDB" id="A0A4Y2CGQ3"/>
<keyword evidence="2" id="KW-1185">Reference proteome</keyword>
<reference evidence="1 2" key="1">
    <citation type="journal article" date="2019" name="Sci. Rep.">
        <title>Orb-weaving spider Araneus ventricosus genome elucidates the spidroin gene catalogue.</title>
        <authorList>
            <person name="Kono N."/>
            <person name="Nakamura H."/>
            <person name="Ohtoshi R."/>
            <person name="Moran D.A.P."/>
            <person name="Shinohara A."/>
            <person name="Yoshida Y."/>
            <person name="Fujiwara M."/>
            <person name="Mori M."/>
            <person name="Tomita M."/>
            <person name="Arakawa K."/>
        </authorList>
    </citation>
    <scope>NUCLEOTIDE SEQUENCE [LARGE SCALE GENOMIC DNA]</scope>
</reference>
<name>A0A4Y2CGQ3_ARAVE</name>